<reference evidence="2 3" key="1">
    <citation type="submission" date="2015-09" db="EMBL/GenBank/DDBJ databases">
        <title>Trachymyrmex zeteki WGS genome.</title>
        <authorList>
            <person name="Nygaard S."/>
            <person name="Hu H."/>
            <person name="Boomsma J."/>
            <person name="Zhang G."/>
        </authorList>
    </citation>
    <scope>NUCLEOTIDE SEQUENCE [LARGE SCALE GENOMIC DNA]</scope>
    <source>
        <strain evidence="2">Tzet28-1</strain>
        <tissue evidence="2">Whole body</tissue>
    </source>
</reference>
<proteinExistence type="predicted"/>
<gene>
    <name evidence="2" type="ORF">ALC60_05161</name>
</gene>
<sequence length="88" mass="10136">KIRGVKKEKSHRKKTNLNKKKRKWRPSYRAEGRTRECVKRIGSRHDDPQMPLYGSSMPRGTYLDLGPGMRLAADAIATVSLERAETRL</sequence>
<evidence type="ECO:0000313" key="2">
    <source>
        <dbReference type="EMBL" id="KYQ55879.1"/>
    </source>
</evidence>
<dbReference type="AlphaFoldDB" id="A0A151X6E8"/>
<dbReference type="Proteomes" id="UP000075809">
    <property type="component" value="Unassembled WGS sequence"/>
</dbReference>
<feature type="compositionally biased region" description="Basic residues" evidence="1">
    <location>
        <begin position="1"/>
        <end position="26"/>
    </location>
</feature>
<evidence type="ECO:0000313" key="3">
    <source>
        <dbReference type="Proteomes" id="UP000075809"/>
    </source>
</evidence>
<keyword evidence="3" id="KW-1185">Reference proteome</keyword>
<organism evidence="2 3">
    <name type="scientific">Mycetomoellerius zeteki</name>
    <dbReference type="NCBI Taxonomy" id="64791"/>
    <lineage>
        <taxon>Eukaryota</taxon>
        <taxon>Metazoa</taxon>
        <taxon>Ecdysozoa</taxon>
        <taxon>Arthropoda</taxon>
        <taxon>Hexapoda</taxon>
        <taxon>Insecta</taxon>
        <taxon>Pterygota</taxon>
        <taxon>Neoptera</taxon>
        <taxon>Endopterygota</taxon>
        <taxon>Hymenoptera</taxon>
        <taxon>Apocrita</taxon>
        <taxon>Aculeata</taxon>
        <taxon>Formicoidea</taxon>
        <taxon>Formicidae</taxon>
        <taxon>Myrmicinae</taxon>
        <taxon>Mycetomoellerius</taxon>
    </lineage>
</organism>
<dbReference type="EMBL" id="KQ982482">
    <property type="protein sequence ID" value="KYQ55879.1"/>
    <property type="molecule type" value="Genomic_DNA"/>
</dbReference>
<protein>
    <submittedName>
        <fullName evidence="2">Uncharacterized protein</fullName>
    </submittedName>
</protein>
<name>A0A151X6E8_9HYME</name>
<feature type="region of interest" description="Disordered" evidence="1">
    <location>
        <begin position="1"/>
        <end position="31"/>
    </location>
</feature>
<feature type="non-terminal residue" evidence="2">
    <location>
        <position position="1"/>
    </location>
</feature>
<accession>A0A151X6E8</accession>
<evidence type="ECO:0000256" key="1">
    <source>
        <dbReference type="SAM" id="MobiDB-lite"/>
    </source>
</evidence>